<name>A0A2N8TAM1_9ACTN</name>
<dbReference type="AlphaFoldDB" id="A0A2N8TAM1"/>
<evidence type="ECO:0000313" key="3">
    <source>
        <dbReference type="EMBL" id="PNG16076.1"/>
    </source>
</evidence>
<protein>
    <recommendedName>
        <fullName evidence="2">Putative T7SS secretion signal domain-containing protein</fullName>
    </recommendedName>
</protein>
<feature type="compositionally biased region" description="Basic and acidic residues" evidence="1">
    <location>
        <begin position="94"/>
        <end position="104"/>
    </location>
</feature>
<reference evidence="3 4" key="1">
    <citation type="submission" date="2018-01" db="EMBL/GenBank/DDBJ databases">
        <title>Draft genome sequence of Streptomyces sp. 13K301.</title>
        <authorList>
            <person name="Sahin N."/>
            <person name="Saygin H."/>
            <person name="Ay H."/>
        </authorList>
    </citation>
    <scope>NUCLEOTIDE SEQUENCE [LARGE SCALE GENOMIC DNA]</scope>
    <source>
        <strain evidence="3 4">13K301</strain>
    </source>
</reference>
<dbReference type="Gene3D" id="1.10.287.1060">
    <property type="entry name" value="ESAT-6-like"/>
    <property type="match status" value="1"/>
</dbReference>
<dbReference type="InterPro" id="IPR029013">
    <property type="entry name" value="HP0062-like_sf"/>
</dbReference>
<dbReference type="RefSeq" id="WP_342751826.1">
    <property type="nucleotide sequence ID" value="NZ_POUC01000953.1"/>
</dbReference>
<evidence type="ECO:0000256" key="1">
    <source>
        <dbReference type="SAM" id="MobiDB-lite"/>
    </source>
</evidence>
<feature type="compositionally biased region" description="Polar residues" evidence="1">
    <location>
        <begin position="160"/>
        <end position="171"/>
    </location>
</feature>
<evidence type="ECO:0000313" key="4">
    <source>
        <dbReference type="Proteomes" id="UP000235943"/>
    </source>
</evidence>
<keyword evidence="4" id="KW-1185">Reference proteome</keyword>
<feature type="region of interest" description="Disordered" evidence="1">
    <location>
        <begin position="94"/>
        <end position="180"/>
    </location>
</feature>
<dbReference type="InterPro" id="IPR049082">
    <property type="entry name" value="T7SS_signal"/>
</dbReference>
<evidence type="ECO:0000259" key="2">
    <source>
        <dbReference type="Pfam" id="PF21725"/>
    </source>
</evidence>
<feature type="domain" description="Putative T7SS secretion signal" evidence="2">
    <location>
        <begin position="7"/>
        <end position="173"/>
    </location>
</feature>
<feature type="compositionally biased region" description="Basic and acidic residues" evidence="1">
    <location>
        <begin position="123"/>
        <end position="158"/>
    </location>
</feature>
<organism evidence="3 4">
    <name type="scientific">Streptomyces cahuitamycinicus</name>
    <dbReference type="NCBI Taxonomy" id="2070367"/>
    <lineage>
        <taxon>Bacteria</taxon>
        <taxon>Bacillati</taxon>
        <taxon>Actinomycetota</taxon>
        <taxon>Actinomycetes</taxon>
        <taxon>Kitasatosporales</taxon>
        <taxon>Streptomycetaceae</taxon>
        <taxon>Streptomyces</taxon>
    </lineage>
</organism>
<feature type="compositionally biased region" description="Polar residues" evidence="1">
    <location>
        <begin position="105"/>
        <end position="118"/>
    </location>
</feature>
<feature type="non-terminal residue" evidence="3">
    <location>
        <position position="180"/>
    </location>
</feature>
<dbReference type="Pfam" id="PF21725">
    <property type="entry name" value="T7SS_signal"/>
    <property type="match status" value="1"/>
</dbReference>
<accession>A0A2N8TAM1</accession>
<dbReference type="SUPFAM" id="SSF158414">
    <property type="entry name" value="HP0062-like"/>
    <property type="match status" value="1"/>
</dbReference>
<dbReference type="Proteomes" id="UP000235943">
    <property type="component" value="Unassembled WGS sequence"/>
</dbReference>
<dbReference type="EMBL" id="POUC01000953">
    <property type="protein sequence ID" value="PNG16076.1"/>
    <property type="molecule type" value="Genomic_DNA"/>
</dbReference>
<feature type="non-terminal residue" evidence="3">
    <location>
        <position position="1"/>
    </location>
</feature>
<comment type="caution">
    <text evidence="3">The sequence shown here is derived from an EMBL/GenBank/DDBJ whole genome shotgun (WGS) entry which is preliminary data.</text>
</comment>
<proteinExistence type="predicted"/>
<sequence>DKDPTPGDPQRVRTLAKHLHDFADDVSDALRLVKGMAGEGTLLEWAGKSADVFKEDFADVPKNLKKLKKSYEMCGDALADFWPKLERAQSLADKALRKGREARDSLSSAQSRLTSADSWVTRAGKEADKYKDDPTGSKSDADKPDAAKVRAATRDVQHAESAQSKAQSDVSDAQDALAAA</sequence>
<gene>
    <name evidence="3" type="ORF">C1J00_44040</name>
</gene>